<dbReference type="OrthoDB" id="407355at2759"/>
<protein>
    <submittedName>
        <fullName evidence="6">Glycoside hydrolase/deacetylase</fullName>
    </submittedName>
</protein>
<dbReference type="GO" id="GO:0004099">
    <property type="term" value="F:chitin deacetylase activity"/>
    <property type="evidence" value="ECO:0007669"/>
    <property type="project" value="TreeGrafter"/>
</dbReference>
<name>A0A8H3X5W9_GIGMA</name>
<dbReference type="GO" id="GO:0046872">
    <property type="term" value="F:metal ion binding"/>
    <property type="evidence" value="ECO:0007669"/>
    <property type="project" value="UniProtKB-KW"/>
</dbReference>
<dbReference type="SUPFAM" id="SSF88713">
    <property type="entry name" value="Glycoside hydrolase/deacetylase"/>
    <property type="match status" value="1"/>
</dbReference>
<feature type="domain" description="NodB homology" evidence="5">
    <location>
        <begin position="132"/>
        <end position="324"/>
    </location>
</feature>
<comment type="caution">
    <text evidence="6">The sequence shown here is derived from an EMBL/GenBank/DDBJ whole genome shotgun (WGS) entry which is preliminary data.</text>
</comment>
<keyword evidence="1" id="KW-0479">Metal-binding</keyword>
<proteinExistence type="predicted"/>
<dbReference type="GO" id="GO:0016020">
    <property type="term" value="C:membrane"/>
    <property type="evidence" value="ECO:0007669"/>
    <property type="project" value="TreeGrafter"/>
</dbReference>
<feature type="region of interest" description="Disordered" evidence="3">
    <location>
        <begin position="22"/>
        <end position="45"/>
    </location>
</feature>
<dbReference type="EMBL" id="WTPW01001830">
    <property type="protein sequence ID" value="KAF0411975.1"/>
    <property type="molecule type" value="Genomic_DNA"/>
</dbReference>
<keyword evidence="7" id="KW-1185">Reference proteome</keyword>
<dbReference type="PANTHER" id="PTHR10587:SF133">
    <property type="entry name" value="CHITIN DEACETYLASE 1-RELATED"/>
    <property type="match status" value="1"/>
</dbReference>
<dbReference type="Gene3D" id="3.20.20.370">
    <property type="entry name" value="Glycoside hydrolase/deacetylase"/>
    <property type="match status" value="1"/>
</dbReference>
<evidence type="ECO:0000313" key="6">
    <source>
        <dbReference type="EMBL" id="KAF0411975.1"/>
    </source>
</evidence>
<dbReference type="AlphaFoldDB" id="A0A8H3X5W9"/>
<dbReference type="PANTHER" id="PTHR10587">
    <property type="entry name" value="GLYCOSYL TRANSFERASE-RELATED"/>
    <property type="match status" value="1"/>
</dbReference>
<evidence type="ECO:0000256" key="3">
    <source>
        <dbReference type="SAM" id="MobiDB-lite"/>
    </source>
</evidence>
<dbReference type="Proteomes" id="UP000439903">
    <property type="component" value="Unassembled WGS sequence"/>
</dbReference>
<dbReference type="GO" id="GO:0009272">
    <property type="term" value="P:fungal-type cell wall biogenesis"/>
    <property type="evidence" value="ECO:0007669"/>
    <property type="project" value="UniProtKB-ARBA"/>
</dbReference>
<feature type="chain" id="PRO_5034609919" evidence="4">
    <location>
        <begin position="20"/>
        <end position="426"/>
    </location>
</feature>
<organism evidence="6 7">
    <name type="scientific">Gigaspora margarita</name>
    <dbReference type="NCBI Taxonomy" id="4874"/>
    <lineage>
        <taxon>Eukaryota</taxon>
        <taxon>Fungi</taxon>
        <taxon>Fungi incertae sedis</taxon>
        <taxon>Mucoromycota</taxon>
        <taxon>Glomeromycotina</taxon>
        <taxon>Glomeromycetes</taxon>
        <taxon>Diversisporales</taxon>
        <taxon>Gigasporaceae</taxon>
        <taxon>Gigaspora</taxon>
    </lineage>
</organism>
<evidence type="ECO:0000256" key="1">
    <source>
        <dbReference type="ARBA" id="ARBA00022723"/>
    </source>
</evidence>
<dbReference type="InterPro" id="IPR011330">
    <property type="entry name" value="Glyco_hydro/deAcase_b/a-brl"/>
</dbReference>
<evidence type="ECO:0000256" key="4">
    <source>
        <dbReference type="SAM" id="SignalP"/>
    </source>
</evidence>
<accession>A0A8H3X5W9</accession>
<reference evidence="6 7" key="1">
    <citation type="journal article" date="2019" name="Environ. Microbiol.">
        <title>At the nexus of three kingdoms: the genome of the mycorrhizal fungus Gigaspora margarita provides insights into plant, endobacterial and fungal interactions.</title>
        <authorList>
            <person name="Venice F."/>
            <person name="Ghignone S."/>
            <person name="Salvioli di Fossalunga A."/>
            <person name="Amselem J."/>
            <person name="Novero M."/>
            <person name="Xianan X."/>
            <person name="Sedzielewska Toro K."/>
            <person name="Morin E."/>
            <person name="Lipzen A."/>
            <person name="Grigoriev I.V."/>
            <person name="Henrissat B."/>
            <person name="Martin F.M."/>
            <person name="Bonfante P."/>
        </authorList>
    </citation>
    <scope>NUCLEOTIDE SEQUENCE [LARGE SCALE GENOMIC DNA]</scope>
    <source>
        <strain evidence="6 7">BEG34</strain>
    </source>
</reference>
<dbReference type="InterPro" id="IPR002509">
    <property type="entry name" value="NODB_dom"/>
</dbReference>
<dbReference type="PROSITE" id="PS51677">
    <property type="entry name" value="NODB"/>
    <property type="match status" value="1"/>
</dbReference>
<keyword evidence="4" id="KW-0732">Signal</keyword>
<sequence>MKFLKVFAIVLWITCTANADGGSNPAAASKSSSAASPASGAPAPSVTVTINGQPKVYPQLDIVPDTNDPIVQKWMSQYDFSKVPDLPCSNGGVVNHDQPSCDNKTKIDPNQGSWTCQKYVAPDDIQACPTTGNWGVTYDDGPSAATPMLLDTLEQCNLKATFFVIGSRAISNPEVLLRAHKQGHHIAVHTWSHPALTSLSNAQVVAELGWTMQAIKDIIGNTPIYYRPPYGDTDNRVRAITRAMGLITVLWLPDFDSNDWTLLSTPPQPISYVISTFDGWMKKFPTMSTGFIVLEHDLYNETVKAAIEVVKLAVKIQGLNMTTVAQCVGDSKPYLELGGSPNLVVNVANGTNSTTKSVNTTTATLPASASAATSSPSTPSGKPVASSAPSASNNTNTNTNPSTSSGNSLVITILPVISILFALLFA</sequence>
<evidence type="ECO:0000259" key="5">
    <source>
        <dbReference type="PROSITE" id="PS51677"/>
    </source>
</evidence>
<dbReference type="GO" id="GO:0005975">
    <property type="term" value="P:carbohydrate metabolic process"/>
    <property type="evidence" value="ECO:0007669"/>
    <property type="project" value="InterPro"/>
</dbReference>
<keyword evidence="2 6" id="KW-0378">Hydrolase</keyword>
<evidence type="ECO:0000256" key="2">
    <source>
        <dbReference type="ARBA" id="ARBA00022801"/>
    </source>
</evidence>
<feature type="region of interest" description="Disordered" evidence="3">
    <location>
        <begin position="366"/>
        <end position="405"/>
    </location>
</feature>
<feature type="signal peptide" evidence="4">
    <location>
        <begin position="1"/>
        <end position="19"/>
    </location>
</feature>
<dbReference type="Pfam" id="PF01522">
    <property type="entry name" value="Polysacc_deac_1"/>
    <property type="match status" value="1"/>
</dbReference>
<gene>
    <name evidence="6" type="ORF">F8M41_008038</name>
</gene>
<evidence type="ECO:0000313" key="7">
    <source>
        <dbReference type="Proteomes" id="UP000439903"/>
    </source>
</evidence>
<dbReference type="InterPro" id="IPR050248">
    <property type="entry name" value="Polysacc_deacetylase_ArnD"/>
</dbReference>